<dbReference type="Proteomes" id="UP001208689">
    <property type="component" value="Chromosome"/>
</dbReference>
<dbReference type="SUPFAM" id="SSF52768">
    <property type="entry name" value="Arginase/deacetylase"/>
    <property type="match status" value="1"/>
</dbReference>
<accession>A0ABY6HX62</accession>
<evidence type="ECO:0000313" key="2">
    <source>
        <dbReference type="EMBL" id="UYP48116.1"/>
    </source>
</evidence>
<evidence type="ECO:0000259" key="1">
    <source>
        <dbReference type="Pfam" id="PF00850"/>
    </source>
</evidence>
<dbReference type="CDD" id="cd09992">
    <property type="entry name" value="HDAC_classII"/>
    <property type="match status" value="1"/>
</dbReference>
<gene>
    <name evidence="2" type="ORF">NEF87_004401</name>
</gene>
<dbReference type="PRINTS" id="PR01270">
    <property type="entry name" value="HDASUPER"/>
</dbReference>
<proteinExistence type="predicted"/>
<sequence>MKNVGVAYHEFYEKHDTGYHPERAERVIHTKNQLEELDLFGDGHKSHFHTIIPRLAELTEIQWCHSPQLIEKIQQLSTRAQKWDELLFTDGTYGDTIISGSSFTAARYAIGGNFQAIDDIMSQKIDRSFVLCRPPGHHANNTEARGFCFFNNIILAAEYLIHKWGLKKVAIIDFDAHAGNGSEEILNNRNAEGEILFFSIHQHPATLYPGTCFVDEIGEGKQRGKTVNLTVLPYSGQKCIQNLFNQIINPMMEEFKPEFILVSAGYDSHHADTLTAMGLMDQTYSFIIQELAKMSSKFAKNRIQCTLEGGYNLVAIGNSIANTINALAEDNVIFVEDDNYDESQKGIEFTMNQLIPELQDHLKPFWSTF</sequence>
<keyword evidence="3" id="KW-1185">Reference proteome</keyword>
<dbReference type="InterPro" id="IPR000286">
    <property type="entry name" value="HDACs"/>
</dbReference>
<name>A0ABY6HX62_9ARCH</name>
<dbReference type="PANTHER" id="PTHR10625">
    <property type="entry name" value="HISTONE DEACETYLASE HDAC1-RELATED"/>
    <property type="match status" value="1"/>
</dbReference>
<dbReference type="InterPro" id="IPR037138">
    <property type="entry name" value="His_deacetylse_dom_sf"/>
</dbReference>
<dbReference type="EMBL" id="CP104013">
    <property type="protein sequence ID" value="UYP48116.1"/>
    <property type="molecule type" value="Genomic_DNA"/>
</dbReference>
<reference evidence="2" key="1">
    <citation type="submission" date="2022-09" db="EMBL/GenBank/DDBJ databases">
        <title>Actin cytoskeleton and complex cell architecture in an #Asgard archaeon.</title>
        <authorList>
            <person name="Ponce Toledo R.I."/>
            <person name="Schleper C."/>
            <person name="Rodrigues Oliveira T."/>
            <person name="Wollweber F."/>
            <person name="Xu J."/>
            <person name="Rittmann S."/>
            <person name="Klingl A."/>
            <person name="Pilhofer M."/>
        </authorList>
    </citation>
    <scope>NUCLEOTIDE SEQUENCE</scope>
    <source>
        <strain evidence="2">B-35</strain>
    </source>
</reference>
<evidence type="ECO:0000313" key="3">
    <source>
        <dbReference type="Proteomes" id="UP001208689"/>
    </source>
</evidence>
<dbReference type="Gene3D" id="3.40.800.20">
    <property type="entry name" value="Histone deacetylase domain"/>
    <property type="match status" value="1"/>
</dbReference>
<dbReference type="InterPro" id="IPR023696">
    <property type="entry name" value="Ureohydrolase_dom_sf"/>
</dbReference>
<feature type="domain" description="Histone deacetylase" evidence="1">
    <location>
        <begin position="20"/>
        <end position="327"/>
    </location>
</feature>
<dbReference type="PANTHER" id="PTHR10625:SF10">
    <property type="entry name" value="HISTONE DEACETYLASE HDAC1"/>
    <property type="match status" value="1"/>
</dbReference>
<organism evidence="2 3">
    <name type="scientific">Candidatus Lokiarchaeum ossiferum</name>
    <dbReference type="NCBI Taxonomy" id="2951803"/>
    <lineage>
        <taxon>Archaea</taxon>
        <taxon>Promethearchaeati</taxon>
        <taxon>Promethearchaeota</taxon>
        <taxon>Promethearchaeia</taxon>
        <taxon>Promethearchaeales</taxon>
        <taxon>Promethearchaeaceae</taxon>
        <taxon>Candidatus Lokiarchaeum</taxon>
    </lineage>
</organism>
<dbReference type="InterPro" id="IPR023801">
    <property type="entry name" value="His_deacetylse_dom"/>
</dbReference>
<protein>
    <recommendedName>
        <fullName evidence="1">Histone deacetylase domain-containing protein</fullName>
    </recommendedName>
</protein>
<dbReference type="Pfam" id="PF00850">
    <property type="entry name" value="Hist_deacetyl"/>
    <property type="match status" value="1"/>
</dbReference>